<dbReference type="Proteomes" id="UP000620262">
    <property type="component" value="Unassembled WGS sequence"/>
</dbReference>
<dbReference type="EMBL" id="JADBEC010000002">
    <property type="protein sequence ID" value="MBE1507067.1"/>
    <property type="molecule type" value="Genomic_DNA"/>
</dbReference>
<dbReference type="InterPro" id="IPR011049">
    <property type="entry name" value="Serralysin-like_metalloprot_C"/>
</dbReference>
<protein>
    <submittedName>
        <fullName evidence="3">VCBS repeat-containing protein</fullName>
    </submittedName>
</protein>
<dbReference type="SUPFAM" id="SSF51120">
    <property type="entry name" value="beta-Roll"/>
    <property type="match status" value="4"/>
</dbReference>
<comment type="subcellular location">
    <subcellularLocation>
        <location evidence="1">Secreted</location>
    </subcellularLocation>
</comment>
<name>A0ABR9IW86_RHIVS</name>
<dbReference type="PRINTS" id="PR00313">
    <property type="entry name" value="CABNDNGRPT"/>
</dbReference>
<dbReference type="InterPro" id="IPR010221">
    <property type="entry name" value="VCBS_dom"/>
</dbReference>
<dbReference type="PANTHER" id="PTHR38340:SF1">
    <property type="entry name" value="S-LAYER PROTEIN"/>
    <property type="match status" value="1"/>
</dbReference>
<accession>A0ABR9IW86</accession>
<dbReference type="InterPro" id="IPR001343">
    <property type="entry name" value="Hemolysn_Ca-bd"/>
</dbReference>
<dbReference type="InterPro" id="IPR018511">
    <property type="entry name" value="Hemolysin-typ_Ca-bd_CS"/>
</dbReference>
<dbReference type="PANTHER" id="PTHR38340">
    <property type="entry name" value="S-LAYER PROTEIN"/>
    <property type="match status" value="1"/>
</dbReference>
<dbReference type="Pfam" id="PF00353">
    <property type="entry name" value="HemolysinCabind"/>
    <property type="match status" value="8"/>
</dbReference>
<dbReference type="RefSeq" id="WP_210332348.1">
    <property type="nucleotide sequence ID" value="NZ_BAAAVL010000004.1"/>
</dbReference>
<dbReference type="PROSITE" id="PS00330">
    <property type="entry name" value="HEMOLYSIN_CALCIUM"/>
    <property type="match status" value="3"/>
</dbReference>
<evidence type="ECO:0000313" key="4">
    <source>
        <dbReference type="Proteomes" id="UP000620262"/>
    </source>
</evidence>
<proteinExistence type="predicted"/>
<dbReference type="NCBIfam" id="TIGR01965">
    <property type="entry name" value="VCBS_repeat"/>
    <property type="match status" value="1"/>
</dbReference>
<evidence type="ECO:0000256" key="2">
    <source>
        <dbReference type="ARBA" id="ARBA00022525"/>
    </source>
</evidence>
<reference evidence="3 4" key="1">
    <citation type="submission" date="2020-10" db="EMBL/GenBank/DDBJ databases">
        <title>Sequencing the genomes of 1000 actinobacteria strains.</title>
        <authorList>
            <person name="Klenk H.-P."/>
        </authorList>
    </citation>
    <scope>NUCLEOTIDE SEQUENCE [LARGE SCALE GENOMIC DNA]</scope>
    <source>
        <strain evidence="3 4">DSM 7307</strain>
    </source>
</reference>
<dbReference type="InterPro" id="IPR050557">
    <property type="entry name" value="RTX_toxin/Mannuronan_C5-epim"/>
</dbReference>
<gene>
    <name evidence="3" type="ORF">H4W29_004312</name>
</gene>
<keyword evidence="4" id="KW-1185">Reference proteome</keyword>
<dbReference type="Pfam" id="PF17963">
    <property type="entry name" value="Big_9"/>
    <property type="match status" value="1"/>
</dbReference>
<evidence type="ECO:0000313" key="3">
    <source>
        <dbReference type="EMBL" id="MBE1507067.1"/>
    </source>
</evidence>
<keyword evidence="2" id="KW-0964">Secreted</keyword>
<organism evidence="3 4">
    <name type="scientific">Rhizobium viscosum</name>
    <name type="common">Arthrobacter viscosus</name>
    <dbReference type="NCBI Taxonomy" id="1673"/>
    <lineage>
        <taxon>Bacteria</taxon>
        <taxon>Pseudomonadati</taxon>
        <taxon>Pseudomonadota</taxon>
        <taxon>Alphaproteobacteria</taxon>
        <taxon>Hyphomicrobiales</taxon>
        <taxon>Rhizobiaceae</taxon>
        <taxon>Rhizobium/Agrobacterium group</taxon>
        <taxon>Rhizobium</taxon>
    </lineage>
</organism>
<evidence type="ECO:0000256" key="1">
    <source>
        <dbReference type="ARBA" id="ARBA00004613"/>
    </source>
</evidence>
<comment type="caution">
    <text evidence="3">The sequence shown here is derived from an EMBL/GenBank/DDBJ whole genome shotgun (WGS) entry which is preliminary data.</text>
</comment>
<sequence>MPTITGTDGNDTLIGGKASEVIIGLAGDDVIYGNEGNDIIDGGAGSDQLYGGAGDDTIKSWRHEGPDYIDGGDGIDTLALKRSYEYVVEHIDISTAAKIATPQDLGEGTVIVNMERLNITGGYMGDHFVGGALGDEIHGWNGDDTLEGNGGDDYIDGGAGNDVLIGGSGHNTLIGYSGDDKFVSAVDAVDTIDGGTGNDSLVLDRRAATVDLTLDLSQPTTTVQALGDGTTVSGIEQIEFYGGSGADTVTGGGGNDLFSGSGGNDRFDGGAGFDTANYAGDFADYAIDRVLGTVASAAEGTDTLAHVERLHFLDGNYDWATGVFTPFNNAPLLAAGEPSNGLVEAGSSGPGVDTASLQLTASDPDAGDTISYITDGWTSLGGGQWSLSGVYGMAILNTATGQVTYLLDNDRAATQALAEGAAAQDTFDLTIRDSHGASATQSIAFSIVGARDNIAGATIHGTDGNDFIAPGATVAGQPLVTVNDDTIYGAGGNDYVDGGAGADKMIGGSGNDTYFIDNAGDRAVETADSGTDTIQATISVDLHDHAFVENLRLKEGAGAIGGTGNDIANLITGNASANAIAGGAGIDSLYGKGGADIFYFNEMGATNKDSIWDFDADDKVRLGSAFAGLDNNHDGILDTDAFMIASKYGATATADHAQLIYNAATGNLSYDADGTGGQAAQDIVFLGANKAFFDHGDIVLV</sequence>
<dbReference type="Gene3D" id="2.150.10.10">
    <property type="entry name" value="Serralysin-like metalloprotease, C-terminal"/>
    <property type="match status" value="3"/>
</dbReference>